<sequence length="279" mass="31176">MQPEIIAIVAILLGFVLLEILFTGFFKKPGQNRGDAIVEIVSTGVLSAFTQPFVLAGGAVVAAFIAPDAAGILKDWPFLAVFALFLIFDDMTQYWWHRLSHSVPALYKLHRPHHNAPYMSIRIVYRNNLFYYLLMPGLWLSGALIFMGGGWVYAVYIVIKMTVIYGAHSDVRWDAPLYKINWLSPVMWVVERTISTPATHSAHHGKHAADGVTNYKGNFGNLLFFWDVLFGTAKITRQYPEEIGVENLPDTSIAEQLLWPIISTTPSPVPVTSTPAVEN</sequence>
<evidence type="ECO:0000313" key="8">
    <source>
        <dbReference type="Proteomes" id="UP000032160"/>
    </source>
</evidence>
<dbReference type="Pfam" id="PF04116">
    <property type="entry name" value="FA_hydroxylase"/>
    <property type="match status" value="1"/>
</dbReference>
<feature type="transmembrane region" description="Helical" evidence="5">
    <location>
        <begin position="6"/>
        <end position="26"/>
    </location>
</feature>
<accession>X5MFM7</accession>
<dbReference type="EMBL" id="HG966617">
    <property type="protein sequence ID" value="CDO59974.1"/>
    <property type="molecule type" value="Genomic_DNA"/>
</dbReference>
<organism evidence="7 8">
    <name type="scientific">Candidatus Phaeomarinibacter ectocarpi</name>
    <dbReference type="NCBI Taxonomy" id="1458461"/>
    <lineage>
        <taxon>Bacteria</taxon>
        <taxon>Pseudomonadati</taxon>
        <taxon>Pseudomonadota</taxon>
        <taxon>Alphaproteobacteria</taxon>
        <taxon>Hyphomicrobiales</taxon>
        <taxon>Parvibaculaceae</taxon>
        <taxon>Candidatus Phaeomarinibacter</taxon>
    </lineage>
</organism>
<protein>
    <submittedName>
        <fullName evidence="7">Sterol desaturase family protein, putative</fullName>
    </submittedName>
</protein>
<comment type="subcellular location">
    <subcellularLocation>
        <location evidence="1">Membrane</location>
    </subcellularLocation>
</comment>
<keyword evidence="4 5" id="KW-0472">Membrane</keyword>
<dbReference type="RefSeq" id="WP_043948124.1">
    <property type="nucleotide sequence ID" value="NZ_HG966617.1"/>
</dbReference>
<evidence type="ECO:0000256" key="3">
    <source>
        <dbReference type="ARBA" id="ARBA00022989"/>
    </source>
</evidence>
<dbReference type="HOGENOM" id="CLU_067312_0_0_5"/>
<name>X5MFM7_9HYPH</name>
<evidence type="ECO:0000256" key="1">
    <source>
        <dbReference type="ARBA" id="ARBA00004370"/>
    </source>
</evidence>
<gene>
    <name evidence="7" type="ORF">BN1012_Phect1760</name>
</gene>
<dbReference type="PANTHER" id="PTHR11863">
    <property type="entry name" value="STEROL DESATURASE"/>
    <property type="match status" value="1"/>
</dbReference>
<dbReference type="Proteomes" id="UP000032160">
    <property type="component" value="Chromosome I"/>
</dbReference>
<dbReference type="STRING" id="1458461.BN1012_Phect1760"/>
<evidence type="ECO:0000256" key="4">
    <source>
        <dbReference type="ARBA" id="ARBA00023136"/>
    </source>
</evidence>
<dbReference type="GO" id="GO:0005506">
    <property type="term" value="F:iron ion binding"/>
    <property type="evidence" value="ECO:0007669"/>
    <property type="project" value="InterPro"/>
</dbReference>
<keyword evidence="2 5" id="KW-0812">Transmembrane</keyword>
<dbReference type="PATRIC" id="fig|1458461.3.peg.1763"/>
<dbReference type="GO" id="GO:0016491">
    <property type="term" value="F:oxidoreductase activity"/>
    <property type="evidence" value="ECO:0007669"/>
    <property type="project" value="InterPro"/>
</dbReference>
<dbReference type="GO" id="GO:0016020">
    <property type="term" value="C:membrane"/>
    <property type="evidence" value="ECO:0007669"/>
    <property type="project" value="UniProtKB-SubCell"/>
</dbReference>
<keyword evidence="8" id="KW-1185">Reference proteome</keyword>
<dbReference type="GO" id="GO:0008610">
    <property type="term" value="P:lipid biosynthetic process"/>
    <property type="evidence" value="ECO:0007669"/>
    <property type="project" value="InterPro"/>
</dbReference>
<dbReference type="InterPro" id="IPR050307">
    <property type="entry name" value="Sterol_Desaturase_Related"/>
</dbReference>
<reference evidence="7 8" key="1">
    <citation type="journal article" date="2014" name="Front. Genet.">
        <title>Genome and metabolic network of "Candidatus Phaeomarinobacter ectocarpi" Ec32, a new candidate genus of Alphaproteobacteria frequently associated with brown algae.</title>
        <authorList>
            <person name="Dittami S.M."/>
            <person name="Barbeyron T."/>
            <person name="Boyen C."/>
            <person name="Cambefort J."/>
            <person name="Collet G."/>
            <person name="Delage L."/>
            <person name="Gobet A."/>
            <person name="Groisillier A."/>
            <person name="Leblanc C."/>
            <person name="Michel G."/>
            <person name="Scornet D."/>
            <person name="Siegel A."/>
            <person name="Tapia J.E."/>
            <person name="Tonon T."/>
        </authorList>
    </citation>
    <scope>NUCLEOTIDE SEQUENCE [LARGE SCALE GENOMIC DNA]</scope>
    <source>
        <strain evidence="7 8">Ec32</strain>
    </source>
</reference>
<proteinExistence type="predicted"/>
<keyword evidence="3 5" id="KW-1133">Transmembrane helix</keyword>
<feature type="domain" description="Fatty acid hydroxylase" evidence="6">
    <location>
        <begin position="82"/>
        <end position="232"/>
    </location>
</feature>
<evidence type="ECO:0000259" key="6">
    <source>
        <dbReference type="Pfam" id="PF04116"/>
    </source>
</evidence>
<feature type="transmembrane region" description="Helical" evidence="5">
    <location>
        <begin position="38"/>
        <end position="66"/>
    </location>
</feature>
<dbReference type="KEGG" id="pect:BN1012_Phect1760"/>
<dbReference type="InterPro" id="IPR006694">
    <property type="entry name" value="Fatty_acid_hydroxylase"/>
</dbReference>
<evidence type="ECO:0000313" key="7">
    <source>
        <dbReference type="EMBL" id="CDO59974.1"/>
    </source>
</evidence>
<dbReference type="OrthoDB" id="9770329at2"/>
<dbReference type="AlphaFoldDB" id="X5MFM7"/>
<feature type="transmembrane region" description="Helical" evidence="5">
    <location>
        <begin position="129"/>
        <end position="154"/>
    </location>
</feature>
<evidence type="ECO:0000256" key="5">
    <source>
        <dbReference type="SAM" id="Phobius"/>
    </source>
</evidence>
<evidence type="ECO:0000256" key="2">
    <source>
        <dbReference type="ARBA" id="ARBA00022692"/>
    </source>
</evidence>